<dbReference type="NCBIfam" id="TIGR01268">
    <property type="entry name" value="Phe4hydrox_tetr"/>
    <property type="match status" value="1"/>
</dbReference>
<feature type="binding site" evidence="12">
    <location>
        <position position="321"/>
    </location>
    <ligand>
        <name>Fe cation</name>
        <dbReference type="ChEBI" id="CHEBI:24875"/>
    </ligand>
</feature>
<gene>
    <name evidence="17" type="ORF">BpHYR1_008074</name>
</gene>
<evidence type="ECO:0000256" key="8">
    <source>
        <dbReference type="ARBA" id="ARBA00023004"/>
    </source>
</evidence>
<comment type="caution">
    <text evidence="17">The sequence shown here is derived from an EMBL/GenBank/DDBJ whole genome shotgun (WGS) entry which is preliminary data.</text>
</comment>
<keyword evidence="7 17" id="KW-0560">Oxidoreductase</keyword>
<dbReference type="PRINTS" id="PR00372">
    <property type="entry name" value="FYWHYDRXLASE"/>
</dbReference>
<dbReference type="PANTHER" id="PTHR11473:SF24">
    <property type="entry name" value="PHENYLALANINE-4-HYDROXYLASE"/>
    <property type="match status" value="1"/>
</dbReference>
<dbReference type="PROSITE" id="PS51671">
    <property type="entry name" value="ACT"/>
    <property type="match status" value="1"/>
</dbReference>
<evidence type="ECO:0000313" key="18">
    <source>
        <dbReference type="Proteomes" id="UP000276133"/>
    </source>
</evidence>
<reference evidence="17 18" key="1">
    <citation type="journal article" date="2018" name="Sci. Rep.">
        <title>Genomic signatures of local adaptation to the degree of environmental predictability in rotifers.</title>
        <authorList>
            <person name="Franch-Gras L."/>
            <person name="Hahn C."/>
            <person name="Garcia-Roger E.M."/>
            <person name="Carmona M.J."/>
            <person name="Serra M."/>
            <person name="Gomez A."/>
        </authorList>
    </citation>
    <scope>NUCLEOTIDE SEQUENCE [LARGE SCALE GENOMIC DNA]</scope>
    <source>
        <strain evidence="17">HYR1</strain>
    </source>
</reference>
<dbReference type="InterPro" id="IPR019774">
    <property type="entry name" value="Aromatic-AA_hydroxylase_C"/>
</dbReference>
<keyword evidence="14" id="KW-0175">Coiled coil</keyword>
<dbReference type="CDD" id="cd04904">
    <property type="entry name" value="ACT_AAAH"/>
    <property type="match status" value="1"/>
</dbReference>
<feature type="binding site" evidence="12">
    <location>
        <position position="276"/>
    </location>
    <ligand>
        <name>Fe cation</name>
        <dbReference type="ChEBI" id="CHEBI:24875"/>
    </ligand>
</feature>
<dbReference type="GO" id="GO:0006559">
    <property type="term" value="P:L-phenylalanine catabolic process"/>
    <property type="evidence" value="ECO:0007669"/>
    <property type="project" value="UniProtKB-UniPathway"/>
</dbReference>
<dbReference type="PANTHER" id="PTHR11473">
    <property type="entry name" value="AROMATIC AMINO ACID HYDROXYLASE"/>
    <property type="match status" value="1"/>
</dbReference>
<dbReference type="UniPathway" id="UPA00139">
    <property type="reaction ID" value="UER00337"/>
</dbReference>
<dbReference type="InterPro" id="IPR002912">
    <property type="entry name" value="ACT_dom"/>
</dbReference>
<dbReference type="FunFam" id="1.10.800.10:FF:000004">
    <property type="entry name" value="Tyrosine 3-monooxygenase"/>
    <property type="match status" value="1"/>
</dbReference>
<evidence type="ECO:0000259" key="15">
    <source>
        <dbReference type="PROSITE" id="PS51410"/>
    </source>
</evidence>
<dbReference type="InterPro" id="IPR001273">
    <property type="entry name" value="ArAA_hydroxylase"/>
</dbReference>
<dbReference type="PIRSF" id="PIRSF000336">
    <property type="entry name" value="TH"/>
    <property type="match status" value="1"/>
</dbReference>
<feature type="domain" description="Biopterin-dependent aromatic amino acid hydroxylase family profile" evidence="15">
    <location>
        <begin position="97"/>
        <end position="443"/>
    </location>
</feature>
<dbReference type="Proteomes" id="UP000276133">
    <property type="component" value="Unassembled WGS sequence"/>
</dbReference>
<dbReference type="GO" id="GO:0005506">
    <property type="term" value="F:iron ion binding"/>
    <property type="evidence" value="ECO:0007669"/>
    <property type="project" value="InterPro"/>
</dbReference>
<protein>
    <recommendedName>
        <fullName evidence="5">phenylalanine 4-monooxygenase</fullName>
        <ecNumber evidence="5">1.14.16.1</ecNumber>
    </recommendedName>
    <alternativeName>
        <fullName evidence="11">Phe-4-monooxygenase</fullName>
    </alternativeName>
</protein>
<dbReference type="Pfam" id="PF00351">
    <property type="entry name" value="Biopterin_H"/>
    <property type="match status" value="1"/>
</dbReference>
<dbReference type="AlphaFoldDB" id="A0A3M7RQA0"/>
<evidence type="ECO:0000259" key="16">
    <source>
        <dbReference type="PROSITE" id="PS51671"/>
    </source>
</evidence>
<dbReference type="GO" id="GO:0004505">
    <property type="term" value="F:phenylalanine 4-monooxygenase activity"/>
    <property type="evidence" value="ECO:0007669"/>
    <property type="project" value="UniProtKB-EC"/>
</dbReference>
<evidence type="ECO:0000256" key="12">
    <source>
        <dbReference type="PIRSR" id="PIRSR000336-1"/>
    </source>
</evidence>
<comment type="pathway">
    <text evidence="3">Amino-acid degradation; L-phenylalanine degradation; acetoacetate and fumarate from L-phenylalanine: step 1/6.</text>
</comment>
<comment type="similarity">
    <text evidence="4">Belongs to the biopterin-dependent aromatic amino acid hydroxylase family.</text>
</comment>
<dbReference type="PROSITE" id="PS00367">
    <property type="entry name" value="BH4_AAA_HYDROXYL_1"/>
    <property type="match status" value="1"/>
</dbReference>
<evidence type="ECO:0000256" key="11">
    <source>
        <dbReference type="ARBA" id="ARBA00029922"/>
    </source>
</evidence>
<sequence length="448" mass="51661">MVGSFKQHLNRQVSESLDSYKEEICLVFGLKEKIGALAVALKIFEENDVNLIHIESRLCKDDKGKYEFFVDCKSKDKDNLQATIEKLKEKATYLHIFDKSNEGSVEESIPWFPRRIKELDQFANRILSYGAELDSDHPGFTDPIYRQRRKEFADIAFNYKHGQPIPRVKYTEEETSTWGIIFRELTNLYPTNACEEFNNIFTLLQQNCGYREDNIPQLEDISNFLKDCTGFTLRPVAGLLSSRDFLAGLAFRVFHSTQYIRHPSVPKYTPEPDVCHELLGHVPLFADPDFADFSQEIGLASLGAPDDYIKKLATCYWFTVEFGLCRQKGKIKAYGAGLLSSFGELQYCLSNEPELKPFDPEKVADQEYPITKFQPVYFVAESFKSAKDLMSSYALKIPRPFSIRFNPYTQSVETVNNKQQIVHMVRDLKNEINILEDALKKMEETKLR</sequence>
<dbReference type="GO" id="GO:0046189">
    <property type="term" value="P:phenol-containing compound biosynthetic process"/>
    <property type="evidence" value="ECO:0007669"/>
    <property type="project" value="UniProtKB-ARBA"/>
</dbReference>
<dbReference type="PROSITE" id="PS51410">
    <property type="entry name" value="BH4_AAA_HYDROXYL_2"/>
    <property type="match status" value="1"/>
</dbReference>
<evidence type="ECO:0000256" key="1">
    <source>
        <dbReference type="ARBA" id="ARBA00001060"/>
    </source>
</evidence>
<evidence type="ECO:0000256" key="4">
    <source>
        <dbReference type="ARBA" id="ARBA00009712"/>
    </source>
</evidence>
<evidence type="ECO:0000256" key="2">
    <source>
        <dbReference type="ARBA" id="ARBA00001954"/>
    </source>
</evidence>
<feature type="domain" description="ACT" evidence="16">
    <location>
        <begin position="25"/>
        <end position="101"/>
    </location>
</feature>
<feature type="binding site" evidence="12">
    <location>
        <position position="281"/>
    </location>
    <ligand>
        <name>Fe cation</name>
        <dbReference type="ChEBI" id="CHEBI:24875"/>
    </ligand>
</feature>
<comment type="catalytic activity">
    <reaction evidence="1">
        <text>(6R)-L-erythro-5,6,7,8-tetrahydrobiopterin + L-phenylalanine + O2 = (4aS,6R)-4a-hydroxy-L-erythro-5,6,7,8-tetrahydrobiopterin + L-tyrosine</text>
        <dbReference type="Rhea" id="RHEA:20273"/>
        <dbReference type="ChEBI" id="CHEBI:15379"/>
        <dbReference type="ChEBI" id="CHEBI:15642"/>
        <dbReference type="ChEBI" id="CHEBI:58095"/>
        <dbReference type="ChEBI" id="CHEBI:58315"/>
        <dbReference type="ChEBI" id="CHEBI:59560"/>
        <dbReference type="EC" id="1.14.16.1"/>
    </reaction>
</comment>
<keyword evidence="9" id="KW-0503">Monooxygenase</keyword>
<keyword evidence="10" id="KW-0585">Phenylalanine catabolism</keyword>
<evidence type="ECO:0000256" key="5">
    <source>
        <dbReference type="ARBA" id="ARBA00011995"/>
    </source>
</evidence>
<keyword evidence="6 12" id="KW-0479">Metal-binding</keyword>
<name>A0A3M7RQA0_BRAPC</name>
<accession>A0A3M7RQA0</accession>
<dbReference type="CDD" id="cd03347">
    <property type="entry name" value="eu_PheOH"/>
    <property type="match status" value="1"/>
</dbReference>
<dbReference type="InterPro" id="IPR036951">
    <property type="entry name" value="ArAA_hydroxylase_sf"/>
</dbReference>
<dbReference type="SUPFAM" id="SSF55021">
    <property type="entry name" value="ACT-like"/>
    <property type="match status" value="1"/>
</dbReference>
<dbReference type="OrthoDB" id="983542at2759"/>
<organism evidence="17 18">
    <name type="scientific">Brachionus plicatilis</name>
    <name type="common">Marine rotifer</name>
    <name type="synonym">Brachionus muelleri</name>
    <dbReference type="NCBI Taxonomy" id="10195"/>
    <lineage>
        <taxon>Eukaryota</taxon>
        <taxon>Metazoa</taxon>
        <taxon>Spiralia</taxon>
        <taxon>Gnathifera</taxon>
        <taxon>Rotifera</taxon>
        <taxon>Eurotatoria</taxon>
        <taxon>Monogononta</taxon>
        <taxon>Pseudotrocha</taxon>
        <taxon>Ploima</taxon>
        <taxon>Brachionidae</taxon>
        <taxon>Brachionus</taxon>
    </lineage>
</organism>
<dbReference type="Gene3D" id="1.10.800.10">
    <property type="entry name" value="Aromatic amino acid hydroxylase"/>
    <property type="match status" value="1"/>
</dbReference>
<dbReference type="InterPro" id="IPR045865">
    <property type="entry name" value="ACT-like_dom_sf"/>
</dbReference>
<evidence type="ECO:0000256" key="10">
    <source>
        <dbReference type="ARBA" id="ARBA00023232"/>
    </source>
</evidence>
<evidence type="ECO:0000313" key="17">
    <source>
        <dbReference type="EMBL" id="RNA25714.1"/>
    </source>
</evidence>
<dbReference type="SUPFAM" id="SSF56534">
    <property type="entry name" value="Aromatic aminoacid monoxygenases, catalytic and oligomerization domains"/>
    <property type="match status" value="1"/>
</dbReference>
<evidence type="ECO:0000256" key="13">
    <source>
        <dbReference type="PIRSR" id="PIRSR601273-2"/>
    </source>
</evidence>
<evidence type="ECO:0000256" key="7">
    <source>
        <dbReference type="ARBA" id="ARBA00023002"/>
    </source>
</evidence>
<dbReference type="STRING" id="10195.A0A3M7RQA0"/>
<dbReference type="NCBIfam" id="NF008877">
    <property type="entry name" value="PRK11913.1-2"/>
    <property type="match status" value="1"/>
</dbReference>
<dbReference type="InterPro" id="IPR005961">
    <property type="entry name" value="Phe-4-hydroxylase_tetra"/>
</dbReference>
<dbReference type="EMBL" id="REGN01002872">
    <property type="protein sequence ID" value="RNA25714.1"/>
    <property type="molecule type" value="Genomic_DNA"/>
</dbReference>
<dbReference type="InterPro" id="IPR019773">
    <property type="entry name" value="Tyrosine_3-monooxygenase-like"/>
</dbReference>
<keyword evidence="18" id="KW-1185">Reference proteome</keyword>
<evidence type="ECO:0000256" key="3">
    <source>
        <dbReference type="ARBA" id="ARBA00005088"/>
    </source>
</evidence>
<dbReference type="InterPro" id="IPR036329">
    <property type="entry name" value="Aro-AA_hydroxylase_C_sf"/>
</dbReference>
<comment type="cofactor">
    <cofactor evidence="2 13">
        <name>Fe(2+)</name>
        <dbReference type="ChEBI" id="CHEBI:29033"/>
    </cofactor>
</comment>
<keyword evidence="8 12" id="KW-0408">Iron</keyword>
<dbReference type="InterPro" id="IPR041912">
    <property type="entry name" value="Euk_PheOH_cat"/>
</dbReference>
<evidence type="ECO:0000256" key="9">
    <source>
        <dbReference type="ARBA" id="ARBA00023033"/>
    </source>
</evidence>
<proteinExistence type="inferred from homology"/>
<dbReference type="InterPro" id="IPR018301">
    <property type="entry name" value="ArAA_hydroxylase_Fe/CU_BS"/>
</dbReference>
<dbReference type="EC" id="1.14.16.1" evidence="5"/>
<feature type="coiled-coil region" evidence="14">
    <location>
        <begin position="418"/>
        <end position="448"/>
    </location>
</feature>
<evidence type="ECO:0000256" key="6">
    <source>
        <dbReference type="ARBA" id="ARBA00022723"/>
    </source>
</evidence>
<evidence type="ECO:0000256" key="14">
    <source>
        <dbReference type="SAM" id="Coils"/>
    </source>
</evidence>